<dbReference type="PANTHER" id="PTHR14677:SF20">
    <property type="entry name" value="ZINC FINGER AN1-TYPE CONTAINING 2A-RELATED"/>
    <property type="match status" value="1"/>
</dbReference>
<keyword evidence="4" id="KW-0862">Zinc</keyword>
<feature type="domain" description="AN1-type" evidence="6">
    <location>
        <begin position="149"/>
        <end position="199"/>
    </location>
</feature>
<evidence type="ECO:0000313" key="8">
    <source>
        <dbReference type="Proteomes" id="UP000601435"/>
    </source>
</evidence>
<evidence type="ECO:0000256" key="1">
    <source>
        <dbReference type="ARBA" id="ARBA00022723"/>
    </source>
</evidence>
<evidence type="ECO:0000256" key="4">
    <source>
        <dbReference type="ARBA" id="ARBA00022833"/>
    </source>
</evidence>
<dbReference type="GO" id="GO:0005737">
    <property type="term" value="C:cytoplasm"/>
    <property type="evidence" value="ECO:0007669"/>
    <property type="project" value="TreeGrafter"/>
</dbReference>
<dbReference type="Pfam" id="PF01428">
    <property type="entry name" value="zf-AN1"/>
    <property type="match status" value="2"/>
</dbReference>
<protein>
    <submittedName>
        <fullName evidence="7">SAP13 protein</fullName>
    </submittedName>
</protein>
<dbReference type="OrthoDB" id="431929at2759"/>
<evidence type="ECO:0000313" key="7">
    <source>
        <dbReference type="EMBL" id="CAE7663565.1"/>
    </source>
</evidence>
<dbReference type="Gene3D" id="4.10.1110.10">
    <property type="entry name" value="AN1-like Zinc finger"/>
    <property type="match status" value="2"/>
</dbReference>
<keyword evidence="2" id="KW-0677">Repeat</keyword>
<dbReference type="EMBL" id="CAJNJA010032075">
    <property type="protein sequence ID" value="CAE7663565.1"/>
    <property type="molecule type" value="Genomic_DNA"/>
</dbReference>
<comment type="caution">
    <text evidence="7">The sequence shown here is derived from an EMBL/GenBank/DDBJ whole genome shotgun (WGS) entry which is preliminary data.</text>
</comment>
<dbReference type="Pfam" id="PF25403">
    <property type="entry name" value="zf-C2H2_ZFAND2"/>
    <property type="match status" value="1"/>
</dbReference>
<dbReference type="SUPFAM" id="SSF118310">
    <property type="entry name" value="AN1-like Zinc finger"/>
    <property type="match status" value="2"/>
</dbReference>
<keyword evidence="1" id="KW-0479">Metal-binding</keyword>
<keyword evidence="3 5" id="KW-0863">Zinc-finger</keyword>
<accession>A0A812W0H3</accession>
<dbReference type="Proteomes" id="UP000601435">
    <property type="component" value="Unassembled WGS sequence"/>
</dbReference>
<organism evidence="7 8">
    <name type="scientific">Symbiodinium necroappetens</name>
    <dbReference type="NCBI Taxonomy" id="1628268"/>
    <lineage>
        <taxon>Eukaryota</taxon>
        <taxon>Sar</taxon>
        <taxon>Alveolata</taxon>
        <taxon>Dinophyceae</taxon>
        <taxon>Suessiales</taxon>
        <taxon>Symbiodiniaceae</taxon>
        <taxon>Symbiodinium</taxon>
    </lineage>
</organism>
<reference evidence="7" key="1">
    <citation type="submission" date="2021-02" db="EMBL/GenBank/DDBJ databases">
        <authorList>
            <person name="Dougan E. K."/>
            <person name="Rhodes N."/>
            <person name="Thang M."/>
            <person name="Chan C."/>
        </authorList>
    </citation>
    <scope>NUCLEOTIDE SEQUENCE</scope>
</reference>
<evidence type="ECO:0000259" key="6">
    <source>
        <dbReference type="PROSITE" id="PS51039"/>
    </source>
</evidence>
<keyword evidence="8" id="KW-1185">Reference proteome</keyword>
<dbReference type="PROSITE" id="PS51039">
    <property type="entry name" value="ZF_AN1"/>
    <property type="match status" value="2"/>
</dbReference>
<evidence type="ECO:0000256" key="2">
    <source>
        <dbReference type="ARBA" id="ARBA00022737"/>
    </source>
</evidence>
<sequence length="215" mass="24031">MLLKLKLPPVEPLARLRSHSVLVQRWLILTTDACAAWFNEWPDSNFVYGLSACRNLAMAHFSDCGKHCSHAYCNQQDLLPFECDACGKAYCSQHFSYAAHDCPKGRAATDRRVIVCPLCAASVPLAHGEDENEVWERHATSGNCIPKEAAKPNRCPVKGCKEKLTFSNSCNCGTCGVKVCLKHRFEDQHDCRPRPTPKRNGNDLLRQFAQLVKVS</sequence>
<dbReference type="InterPro" id="IPR035896">
    <property type="entry name" value="AN1-like_Znf"/>
</dbReference>
<gene>
    <name evidence="7" type="primary">SAP13</name>
    <name evidence="7" type="ORF">SNEC2469_LOCUS18909</name>
</gene>
<dbReference type="GO" id="GO:0008270">
    <property type="term" value="F:zinc ion binding"/>
    <property type="evidence" value="ECO:0007669"/>
    <property type="project" value="UniProtKB-KW"/>
</dbReference>
<dbReference type="PANTHER" id="PTHR14677">
    <property type="entry name" value="ARSENITE INDUCUBLE RNA ASSOCIATED PROTEIN AIP-1-RELATED"/>
    <property type="match status" value="1"/>
</dbReference>
<dbReference type="InterPro" id="IPR000058">
    <property type="entry name" value="Znf_AN1"/>
</dbReference>
<feature type="domain" description="AN1-type" evidence="6">
    <location>
        <begin position="62"/>
        <end position="110"/>
    </location>
</feature>
<proteinExistence type="predicted"/>
<name>A0A812W0H3_9DINO</name>
<dbReference type="AlphaFoldDB" id="A0A812W0H3"/>
<dbReference type="InterPro" id="IPR057357">
    <property type="entry name" value="Znf-C2H2_ZFAND2A/B"/>
</dbReference>
<dbReference type="SMART" id="SM00154">
    <property type="entry name" value="ZnF_AN1"/>
    <property type="match status" value="2"/>
</dbReference>
<evidence type="ECO:0000256" key="5">
    <source>
        <dbReference type="PROSITE-ProRule" id="PRU00449"/>
    </source>
</evidence>
<evidence type="ECO:0000256" key="3">
    <source>
        <dbReference type="ARBA" id="ARBA00022771"/>
    </source>
</evidence>